<dbReference type="GO" id="GO:0006355">
    <property type="term" value="P:regulation of DNA-templated transcription"/>
    <property type="evidence" value="ECO:0007669"/>
    <property type="project" value="InterPro"/>
</dbReference>
<keyword evidence="4" id="KW-0804">Transcription</keyword>
<dbReference type="GeneID" id="303177157"/>
<dbReference type="AlphaFoldDB" id="A0A2J7ZF39"/>
<dbReference type="CDD" id="cd17535">
    <property type="entry name" value="REC_NarL-like"/>
    <property type="match status" value="1"/>
</dbReference>
<feature type="domain" description="HTH luxR-type" evidence="6">
    <location>
        <begin position="170"/>
        <end position="235"/>
    </location>
</feature>
<feature type="domain" description="Response regulatory" evidence="7">
    <location>
        <begin position="20"/>
        <end position="136"/>
    </location>
</feature>
<feature type="modified residue" description="4-aspartylphosphate" evidence="5">
    <location>
        <position position="71"/>
    </location>
</feature>
<dbReference type="PROSITE" id="PS50110">
    <property type="entry name" value="RESPONSE_REGULATORY"/>
    <property type="match status" value="1"/>
</dbReference>
<accession>A0A2J7ZF39</accession>
<keyword evidence="1 5" id="KW-0597">Phosphoprotein</keyword>
<evidence type="ECO:0000256" key="5">
    <source>
        <dbReference type="PROSITE-ProRule" id="PRU00169"/>
    </source>
</evidence>
<dbReference type="RefSeq" id="WP_102935293.1">
    <property type="nucleotide sequence ID" value="NZ_JAJGMX010000065.1"/>
</dbReference>
<dbReference type="Pfam" id="PF00196">
    <property type="entry name" value="GerE"/>
    <property type="match status" value="1"/>
</dbReference>
<protein>
    <recommendedName>
        <fullName evidence="10">DNA-binding response regulator</fullName>
    </recommendedName>
</protein>
<dbReference type="SUPFAM" id="SSF46894">
    <property type="entry name" value="C-terminal effector domain of the bipartite response regulators"/>
    <property type="match status" value="1"/>
</dbReference>
<dbReference type="GO" id="GO:0003677">
    <property type="term" value="F:DNA binding"/>
    <property type="evidence" value="ECO:0007669"/>
    <property type="project" value="UniProtKB-KW"/>
</dbReference>
<dbReference type="GO" id="GO:0000160">
    <property type="term" value="P:phosphorelay signal transduction system"/>
    <property type="evidence" value="ECO:0007669"/>
    <property type="project" value="InterPro"/>
</dbReference>
<evidence type="ECO:0000256" key="2">
    <source>
        <dbReference type="ARBA" id="ARBA00023015"/>
    </source>
</evidence>
<dbReference type="SMART" id="SM00421">
    <property type="entry name" value="HTH_LUXR"/>
    <property type="match status" value="1"/>
</dbReference>
<sequence length="241" mass="25590">MTTDAPTPATPPALPTSPIRVLIADDQVMVREGFSVLLNAQPDIEVVGEAVDGRQAIAQVAALRPDVVLMDIRMPEVNGLEATREIVAADADAKVLVLTTFDLDEYVYQALRSGASGFLLKDASARQLGDAVRIVAAGEALLAPTVTKRLITTFSRIGEAAGFGVPLPSPQGRLAELTERENEVLVLVAQGCSNAEIAERLIVAESTVKTHVSRILVKLGLRDRTQAAVFAYEVRLVTPGG</sequence>
<dbReference type="InterPro" id="IPR001789">
    <property type="entry name" value="Sig_transdc_resp-reg_receiver"/>
</dbReference>
<dbReference type="PANTHER" id="PTHR43214">
    <property type="entry name" value="TWO-COMPONENT RESPONSE REGULATOR"/>
    <property type="match status" value="1"/>
</dbReference>
<evidence type="ECO:0000313" key="8">
    <source>
        <dbReference type="EMBL" id="PNG98892.1"/>
    </source>
</evidence>
<name>A0A2J7ZF39_STRMQ</name>
<keyword evidence="2" id="KW-0805">Transcription regulation</keyword>
<proteinExistence type="predicted"/>
<dbReference type="SMART" id="SM00448">
    <property type="entry name" value="REC"/>
    <property type="match status" value="1"/>
</dbReference>
<evidence type="ECO:0000259" key="7">
    <source>
        <dbReference type="PROSITE" id="PS50110"/>
    </source>
</evidence>
<dbReference type="SUPFAM" id="SSF52172">
    <property type="entry name" value="CheY-like"/>
    <property type="match status" value="1"/>
</dbReference>
<dbReference type="Pfam" id="PF00072">
    <property type="entry name" value="Response_reg"/>
    <property type="match status" value="1"/>
</dbReference>
<keyword evidence="9" id="KW-1185">Reference proteome</keyword>
<dbReference type="EMBL" id="LJIW01000001">
    <property type="protein sequence ID" value="PNG98892.1"/>
    <property type="molecule type" value="Genomic_DNA"/>
</dbReference>
<reference evidence="8 9" key="1">
    <citation type="submission" date="2015-09" db="EMBL/GenBank/DDBJ databases">
        <title>Genome sequence, genome mining and natural product profiling of a biocontrol bacterium Streptomyces malaysiensis F913.</title>
        <authorList>
            <person name="Xu Y."/>
            <person name="Wei J."/>
            <person name="Xie J."/>
            <person name="Li T."/>
            <person name="Zhou Z."/>
        </authorList>
    </citation>
    <scope>NUCLEOTIDE SEQUENCE [LARGE SCALE GENOMIC DNA]</scope>
    <source>
        <strain evidence="8 9">F913</strain>
    </source>
</reference>
<dbReference type="InterPro" id="IPR016032">
    <property type="entry name" value="Sig_transdc_resp-reg_C-effctor"/>
</dbReference>
<dbReference type="PROSITE" id="PS50043">
    <property type="entry name" value="HTH_LUXR_2"/>
    <property type="match status" value="1"/>
</dbReference>
<evidence type="ECO:0000256" key="1">
    <source>
        <dbReference type="ARBA" id="ARBA00022553"/>
    </source>
</evidence>
<evidence type="ECO:0000256" key="4">
    <source>
        <dbReference type="ARBA" id="ARBA00023163"/>
    </source>
</evidence>
<evidence type="ECO:0000259" key="6">
    <source>
        <dbReference type="PROSITE" id="PS50043"/>
    </source>
</evidence>
<dbReference type="PROSITE" id="PS00622">
    <property type="entry name" value="HTH_LUXR_1"/>
    <property type="match status" value="1"/>
</dbReference>
<dbReference type="PANTHER" id="PTHR43214:SF24">
    <property type="entry name" value="TRANSCRIPTIONAL REGULATORY PROTEIN NARL-RELATED"/>
    <property type="match status" value="1"/>
</dbReference>
<evidence type="ECO:0008006" key="10">
    <source>
        <dbReference type="Google" id="ProtNLM"/>
    </source>
</evidence>
<dbReference type="Proteomes" id="UP000236520">
    <property type="component" value="Unassembled WGS sequence"/>
</dbReference>
<evidence type="ECO:0000256" key="3">
    <source>
        <dbReference type="ARBA" id="ARBA00023125"/>
    </source>
</evidence>
<keyword evidence="3" id="KW-0238">DNA-binding</keyword>
<dbReference type="CDD" id="cd06170">
    <property type="entry name" value="LuxR_C_like"/>
    <property type="match status" value="1"/>
</dbReference>
<dbReference type="InterPro" id="IPR058245">
    <property type="entry name" value="NreC/VraR/RcsB-like_REC"/>
</dbReference>
<organism evidence="8 9">
    <name type="scientific">Streptomyces malaysiensis</name>
    <dbReference type="NCBI Taxonomy" id="92644"/>
    <lineage>
        <taxon>Bacteria</taxon>
        <taxon>Bacillati</taxon>
        <taxon>Actinomycetota</taxon>
        <taxon>Actinomycetes</taxon>
        <taxon>Kitasatosporales</taxon>
        <taxon>Streptomycetaceae</taxon>
        <taxon>Streptomyces</taxon>
        <taxon>Streptomyces violaceusniger group</taxon>
    </lineage>
</organism>
<dbReference type="InterPro" id="IPR000792">
    <property type="entry name" value="Tscrpt_reg_LuxR_C"/>
</dbReference>
<dbReference type="InterPro" id="IPR039420">
    <property type="entry name" value="WalR-like"/>
</dbReference>
<comment type="caution">
    <text evidence="8">The sequence shown here is derived from an EMBL/GenBank/DDBJ whole genome shotgun (WGS) entry which is preliminary data.</text>
</comment>
<gene>
    <name evidence="8" type="ORF">SMF913_14917</name>
</gene>
<dbReference type="Gene3D" id="3.40.50.2300">
    <property type="match status" value="1"/>
</dbReference>
<dbReference type="PRINTS" id="PR00038">
    <property type="entry name" value="HTHLUXR"/>
</dbReference>
<dbReference type="InterPro" id="IPR011006">
    <property type="entry name" value="CheY-like_superfamily"/>
</dbReference>
<evidence type="ECO:0000313" key="9">
    <source>
        <dbReference type="Proteomes" id="UP000236520"/>
    </source>
</evidence>